<evidence type="ECO:0000313" key="2">
    <source>
        <dbReference type="Proteomes" id="UP000335636"/>
    </source>
</evidence>
<dbReference type="EMBL" id="CABDUW010002213">
    <property type="protein sequence ID" value="VTJ85909.1"/>
    <property type="molecule type" value="Genomic_DNA"/>
</dbReference>
<reference evidence="1" key="1">
    <citation type="submission" date="2019-04" db="EMBL/GenBank/DDBJ databases">
        <authorList>
            <person name="Alioto T."/>
            <person name="Alioto T."/>
        </authorList>
    </citation>
    <scope>NUCLEOTIDE SEQUENCE [LARGE SCALE GENOMIC DNA]</scope>
</reference>
<dbReference type="Proteomes" id="UP000335636">
    <property type="component" value="Unassembled WGS sequence"/>
</dbReference>
<gene>
    <name evidence="1" type="ORF">MONAX_5E037351</name>
</gene>
<sequence>MKSVIKQNLEGMADQSTQAAVSGGQWPVCCLPEWQRADVGRRWRSMATLEVKTLMMPVVTGRAYWTLRRRRS</sequence>
<protein>
    <submittedName>
        <fullName evidence="1">Uncharacterized protein</fullName>
    </submittedName>
</protein>
<evidence type="ECO:0000313" key="1">
    <source>
        <dbReference type="EMBL" id="VTJ85909.1"/>
    </source>
</evidence>
<keyword evidence="2" id="KW-1185">Reference proteome</keyword>
<proteinExistence type="predicted"/>
<comment type="caution">
    <text evidence="1">The sequence shown here is derived from an EMBL/GenBank/DDBJ whole genome shotgun (WGS) entry which is preliminary data.</text>
</comment>
<accession>A0A5E4CXM9</accession>
<organism evidence="1 2">
    <name type="scientific">Marmota monax</name>
    <name type="common">Woodchuck</name>
    <dbReference type="NCBI Taxonomy" id="9995"/>
    <lineage>
        <taxon>Eukaryota</taxon>
        <taxon>Metazoa</taxon>
        <taxon>Chordata</taxon>
        <taxon>Craniata</taxon>
        <taxon>Vertebrata</taxon>
        <taxon>Euteleostomi</taxon>
        <taxon>Mammalia</taxon>
        <taxon>Eutheria</taxon>
        <taxon>Euarchontoglires</taxon>
        <taxon>Glires</taxon>
        <taxon>Rodentia</taxon>
        <taxon>Sciuromorpha</taxon>
        <taxon>Sciuridae</taxon>
        <taxon>Xerinae</taxon>
        <taxon>Marmotini</taxon>
        <taxon>Marmota</taxon>
    </lineage>
</organism>
<dbReference type="AlphaFoldDB" id="A0A5E4CXM9"/>
<name>A0A5E4CXM9_MARMO</name>